<dbReference type="SUPFAM" id="SSF52540">
    <property type="entry name" value="P-loop containing nucleoside triphosphate hydrolases"/>
    <property type="match status" value="1"/>
</dbReference>
<protein>
    <recommendedName>
        <fullName evidence="4">ABC transporter domain-containing protein</fullName>
    </recommendedName>
</protein>
<evidence type="ECO:0000256" key="3">
    <source>
        <dbReference type="SAM" id="Phobius"/>
    </source>
</evidence>
<keyword evidence="6" id="KW-1185">Reference proteome</keyword>
<dbReference type="GO" id="GO:0016887">
    <property type="term" value="F:ATP hydrolysis activity"/>
    <property type="evidence" value="ECO:0007669"/>
    <property type="project" value="InterPro"/>
</dbReference>
<dbReference type="GO" id="GO:0005524">
    <property type="term" value="F:ATP binding"/>
    <property type="evidence" value="ECO:0007669"/>
    <property type="project" value="InterPro"/>
</dbReference>
<dbReference type="PROSITE" id="PS50893">
    <property type="entry name" value="ABC_TRANSPORTER_2"/>
    <property type="match status" value="1"/>
</dbReference>
<dbReference type="InterPro" id="IPR003439">
    <property type="entry name" value="ABC_transporter-like_ATP-bd"/>
</dbReference>
<dbReference type="Gene3D" id="3.40.50.300">
    <property type="entry name" value="P-loop containing nucleotide triphosphate hydrolases"/>
    <property type="match status" value="1"/>
</dbReference>
<feature type="transmembrane region" description="Helical" evidence="3">
    <location>
        <begin position="90"/>
        <end position="111"/>
    </location>
</feature>
<dbReference type="GO" id="GO:0005319">
    <property type="term" value="F:lipid transporter activity"/>
    <property type="evidence" value="ECO:0007669"/>
    <property type="project" value="TreeGrafter"/>
</dbReference>
<accession>A0A811JVL1</accession>
<feature type="domain" description="ABC transporter" evidence="4">
    <location>
        <begin position="159"/>
        <end position="338"/>
    </location>
</feature>
<dbReference type="EMBL" id="CAJFCW020000001">
    <property type="protein sequence ID" value="CAG9085028.1"/>
    <property type="molecule type" value="Genomic_DNA"/>
</dbReference>
<keyword evidence="3" id="KW-0812">Transmembrane</keyword>
<dbReference type="EMBL" id="CAJFDH010000001">
    <property type="protein sequence ID" value="CAD5207272.1"/>
    <property type="molecule type" value="Genomic_DNA"/>
</dbReference>
<dbReference type="Proteomes" id="UP000614601">
    <property type="component" value="Unassembled WGS sequence"/>
</dbReference>
<evidence type="ECO:0000256" key="2">
    <source>
        <dbReference type="ARBA" id="ARBA00022737"/>
    </source>
</evidence>
<evidence type="ECO:0000259" key="4">
    <source>
        <dbReference type="PROSITE" id="PS50893"/>
    </source>
</evidence>
<proteinExistence type="predicted"/>
<comment type="caution">
    <text evidence="5">The sequence shown here is derived from an EMBL/GenBank/DDBJ whole genome shotgun (WGS) entry which is preliminary data.</text>
</comment>
<dbReference type="AlphaFoldDB" id="A0A811JVL1"/>
<dbReference type="PROSITE" id="PS00211">
    <property type="entry name" value="ABC_TRANSPORTER_1"/>
    <property type="match status" value="1"/>
</dbReference>
<dbReference type="Pfam" id="PF00005">
    <property type="entry name" value="ABC_tran"/>
    <property type="match status" value="1"/>
</dbReference>
<dbReference type="InterPro" id="IPR027417">
    <property type="entry name" value="P-loop_NTPase"/>
</dbReference>
<dbReference type="InterPro" id="IPR017871">
    <property type="entry name" value="ABC_transporter-like_CS"/>
</dbReference>
<evidence type="ECO:0000313" key="5">
    <source>
        <dbReference type="EMBL" id="CAD5207272.1"/>
    </source>
</evidence>
<keyword evidence="2" id="KW-0677">Repeat</keyword>
<keyword evidence="1" id="KW-0813">Transport</keyword>
<evidence type="ECO:0000256" key="1">
    <source>
        <dbReference type="ARBA" id="ARBA00022448"/>
    </source>
</evidence>
<dbReference type="Proteomes" id="UP000783686">
    <property type="component" value="Unassembled WGS sequence"/>
</dbReference>
<dbReference type="GO" id="GO:0016020">
    <property type="term" value="C:membrane"/>
    <property type="evidence" value="ECO:0007669"/>
    <property type="project" value="InterPro"/>
</dbReference>
<dbReference type="GO" id="GO:0140359">
    <property type="term" value="F:ABC-type transporter activity"/>
    <property type="evidence" value="ECO:0007669"/>
    <property type="project" value="InterPro"/>
</dbReference>
<dbReference type="OrthoDB" id="10255969at2759"/>
<reference evidence="5" key="1">
    <citation type="submission" date="2020-09" db="EMBL/GenBank/DDBJ databases">
        <authorList>
            <person name="Kikuchi T."/>
        </authorList>
    </citation>
    <scope>NUCLEOTIDE SEQUENCE</scope>
    <source>
        <strain evidence="5">SH1</strain>
    </source>
</reference>
<keyword evidence="3" id="KW-1133">Transmembrane helix</keyword>
<feature type="transmembrane region" description="Helical" evidence="3">
    <location>
        <begin position="26"/>
        <end position="45"/>
    </location>
</feature>
<dbReference type="PANTHER" id="PTHR19229:SF36">
    <property type="entry name" value="ATP-BINDING CASSETTE SUB-FAMILY A MEMBER 2"/>
    <property type="match status" value="1"/>
</dbReference>
<name>A0A811JVL1_9BILA</name>
<keyword evidence="3" id="KW-0472">Membrane</keyword>
<evidence type="ECO:0000313" key="6">
    <source>
        <dbReference type="Proteomes" id="UP000614601"/>
    </source>
</evidence>
<dbReference type="PANTHER" id="PTHR19229">
    <property type="entry name" value="ATP-BINDING CASSETTE TRANSPORTER SUBFAMILY A ABCA"/>
    <property type="match status" value="1"/>
</dbReference>
<sequence>MLLATILFVAWCVAFALLCGTVFKTLAICASIVGMLVLMILSYLTSIDLFNIPLNCLACLNPVYAMTLIMDNIHTYSNARGRTLLFEFSYPHALISLGIGTCILITLTFILESVLPRMGNASMNCLVGVKDKMKESEKESMKLDPEDFEVVDHHAEVDVDVVELKKRWGYGECAVNGATFQAYRGDITALLGHNGAGKSTTFSCLTGFTTPTSDDITICGMKVDSNLNDIRQIIGYCPQGNPLFDKLTCMDHIRLATRLRLSYCGAEDCHEALRQVGLDEAANVLAEKLSGGMKRKLCVAMALAGNSQAVLLDEPTAGMDPTARKQIGQILEGAKDNS</sequence>
<gene>
    <name evidence="5" type="ORF">BOKJ2_LOCUS1956</name>
</gene>
<dbReference type="InterPro" id="IPR026082">
    <property type="entry name" value="ABCA"/>
</dbReference>
<organism evidence="5 6">
    <name type="scientific">Bursaphelenchus okinawaensis</name>
    <dbReference type="NCBI Taxonomy" id="465554"/>
    <lineage>
        <taxon>Eukaryota</taxon>
        <taxon>Metazoa</taxon>
        <taxon>Ecdysozoa</taxon>
        <taxon>Nematoda</taxon>
        <taxon>Chromadorea</taxon>
        <taxon>Rhabditida</taxon>
        <taxon>Tylenchina</taxon>
        <taxon>Tylenchomorpha</taxon>
        <taxon>Aphelenchoidea</taxon>
        <taxon>Aphelenchoididae</taxon>
        <taxon>Bursaphelenchus</taxon>
    </lineage>
</organism>